<keyword evidence="3" id="KW-0235">DNA replication</keyword>
<organism evidence="7">
    <name type="scientific">viral metagenome</name>
    <dbReference type="NCBI Taxonomy" id="1070528"/>
    <lineage>
        <taxon>unclassified sequences</taxon>
        <taxon>metagenomes</taxon>
        <taxon>organismal metagenomes</taxon>
    </lineage>
</organism>
<evidence type="ECO:0000313" key="7">
    <source>
        <dbReference type="EMBL" id="QHU13943.1"/>
    </source>
</evidence>
<dbReference type="SMART" id="SM00532">
    <property type="entry name" value="LIGANc"/>
    <property type="match status" value="1"/>
</dbReference>
<dbReference type="EMBL" id="MN740828">
    <property type="protein sequence ID" value="QHU13943.1"/>
    <property type="molecule type" value="Genomic_DNA"/>
</dbReference>
<evidence type="ECO:0000256" key="4">
    <source>
        <dbReference type="ARBA" id="ARBA00023027"/>
    </source>
</evidence>
<dbReference type="Gene3D" id="3.30.470.30">
    <property type="entry name" value="DNA ligase/mRNA capping enzyme"/>
    <property type="match status" value="1"/>
</dbReference>
<dbReference type="InterPro" id="IPR013840">
    <property type="entry name" value="DNAligase_N"/>
</dbReference>
<comment type="catalytic activity">
    <reaction evidence="5">
        <text>NAD(+) + (deoxyribonucleotide)n-3'-hydroxyl + 5'-phospho-(deoxyribonucleotide)m = (deoxyribonucleotide)n+m + AMP + beta-nicotinamide D-nucleotide.</text>
        <dbReference type="EC" id="6.5.1.2"/>
    </reaction>
</comment>
<accession>A0A6C0K963</accession>
<proteinExistence type="predicted"/>
<feature type="domain" description="NAD-dependent DNA ligase N-terminal" evidence="6">
    <location>
        <begin position="1"/>
        <end position="389"/>
    </location>
</feature>
<dbReference type="Gene3D" id="2.40.50.140">
    <property type="entry name" value="Nucleic acid-binding proteins"/>
    <property type="match status" value="1"/>
</dbReference>
<evidence type="ECO:0000256" key="5">
    <source>
        <dbReference type="ARBA" id="ARBA00034005"/>
    </source>
</evidence>
<keyword evidence="2" id="KW-0436">Ligase</keyword>
<evidence type="ECO:0000256" key="3">
    <source>
        <dbReference type="ARBA" id="ARBA00022705"/>
    </source>
</evidence>
<sequence>MQSLVQKLIAANEAYRNGANLLMTDDEYDEGIEMLARVDPNHPLLFQVGATVGQDQAGKATKLPHRMASLDKAKVQEDLAKFIKRQPEAGTQGFVLSEKLDGISGLWSPKKGKLYLRGNGIVGVDVSNYLPHLQLFTVKKPTTEEIPEDVWIRGELILPKSKIPPGRLGRSITNGIFHHDVPDPKEAGNVRFVAYEIIGMAGSITAQQQMAWIQNWNLYYPWYQVVAASLPTAADLTQILETRLAASEYDMDGIVIRTKQPAKLAVKGNPTECIAWKPPRGETKLTKVIRVEWNASANGRLVPRVEISPVALGGSTITYVTGTHARRILDWKVGPDAMVVIRKGGDVIPVLDSVQTPSPLEQSQIFPSADSYEWDGPAETAVNIKQKTADKTTQAAQLLKMVTKLEWDNVGPSQLKALVEAGYATVPQIRKVSEADLKKLLGPTKGAHFYKLIQTDGWLNKNEITLFLASPIGRGGIGSTKLESLAAIQPDVTLWSKAGIFMSVKGWSPDSLKEFQVIWAEYETFRKTEWAFLKYPQVAATAAQAQSQTQIPIIGSVVFSGFRDAKLEENLIAKGYKVSDTVKADTKAVLIADKENPEVYTSTKVEKAKNLSGCRILRKSDWTLL</sequence>
<dbReference type="Pfam" id="PF01653">
    <property type="entry name" value="DNA_ligase_aden"/>
    <property type="match status" value="1"/>
</dbReference>
<dbReference type="SUPFAM" id="SSF56091">
    <property type="entry name" value="DNA ligase/mRNA capping enzyme, catalytic domain"/>
    <property type="match status" value="1"/>
</dbReference>
<dbReference type="SUPFAM" id="SSF50249">
    <property type="entry name" value="Nucleic acid-binding proteins"/>
    <property type="match status" value="1"/>
</dbReference>
<evidence type="ECO:0000256" key="2">
    <source>
        <dbReference type="ARBA" id="ARBA00022598"/>
    </source>
</evidence>
<dbReference type="AlphaFoldDB" id="A0A6C0K963"/>
<keyword evidence="4" id="KW-0520">NAD</keyword>
<protein>
    <recommendedName>
        <fullName evidence="1">DNA ligase (NAD(+))</fullName>
        <ecNumber evidence="1">6.5.1.2</ecNumber>
    </recommendedName>
</protein>
<dbReference type="EC" id="6.5.1.2" evidence="1"/>
<dbReference type="InterPro" id="IPR012340">
    <property type="entry name" value="NA-bd_OB-fold"/>
</dbReference>
<dbReference type="InterPro" id="IPR004150">
    <property type="entry name" value="NAD_DNA_ligase_OB"/>
</dbReference>
<dbReference type="GO" id="GO:0003911">
    <property type="term" value="F:DNA ligase (NAD+) activity"/>
    <property type="evidence" value="ECO:0007669"/>
    <property type="project" value="UniProtKB-EC"/>
</dbReference>
<name>A0A6C0K963_9ZZZZ</name>
<dbReference type="GO" id="GO:0006281">
    <property type="term" value="P:DNA repair"/>
    <property type="evidence" value="ECO:0007669"/>
    <property type="project" value="InterPro"/>
</dbReference>
<evidence type="ECO:0000259" key="6">
    <source>
        <dbReference type="SMART" id="SM00532"/>
    </source>
</evidence>
<evidence type="ECO:0000256" key="1">
    <source>
        <dbReference type="ARBA" id="ARBA00012722"/>
    </source>
</evidence>
<dbReference type="Pfam" id="PF03120">
    <property type="entry name" value="OB_DNA_ligase"/>
    <property type="match status" value="1"/>
</dbReference>
<dbReference type="InterPro" id="IPR013839">
    <property type="entry name" value="DNAligase_adenylation"/>
</dbReference>
<reference evidence="7" key="1">
    <citation type="journal article" date="2020" name="Nature">
        <title>Giant virus diversity and host interactions through global metagenomics.</title>
        <authorList>
            <person name="Schulz F."/>
            <person name="Roux S."/>
            <person name="Paez-Espino D."/>
            <person name="Jungbluth S."/>
            <person name="Walsh D.A."/>
            <person name="Denef V.J."/>
            <person name="McMahon K.D."/>
            <person name="Konstantinidis K.T."/>
            <person name="Eloe-Fadrosh E.A."/>
            <person name="Kyrpides N.C."/>
            <person name="Woyke T."/>
        </authorList>
    </citation>
    <scope>NUCLEOTIDE SEQUENCE</scope>
    <source>
        <strain evidence="7">GVMAG-S-1101182-85</strain>
    </source>
</reference>
<dbReference type="GO" id="GO:0006260">
    <property type="term" value="P:DNA replication"/>
    <property type="evidence" value="ECO:0007669"/>
    <property type="project" value="UniProtKB-KW"/>
</dbReference>